<accession>A0A090AKY7</accession>
<proteinExistence type="inferred from homology"/>
<dbReference type="SUPFAM" id="SSF88713">
    <property type="entry name" value="Glycoside hydrolase/deacetylase"/>
    <property type="match status" value="1"/>
</dbReference>
<evidence type="ECO:0000313" key="6">
    <source>
        <dbReference type="Proteomes" id="UP000031623"/>
    </source>
</evidence>
<reference evidence="5 6" key="1">
    <citation type="journal article" date="2014" name="ISME J.">
        <title>Ecophysiology of Thioploca ingrica as revealed by the complete genome sequence supplemented with proteomic evidence.</title>
        <authorList>
            <person name="Kojima H."/>
            <person name="Ogura Y."/>
            <person name="Yamamoto N."/>
            <person name="Togashi T."/>
            <person name="Mori H."/>
            <person name="Watanabe T."/>
            <person name="Nemoto F."/>
            <person name="Kurokawa K."/>
            <person name="Hayashi T."/>
            <person name="Fukui M."/>
        </authorList>
    </citation>
    <scope>NUCLEOTIDE SEQUENCE [LARGE SCALE GENOMIC DNA]</scope>
</reference>
<dbReference type="GO" id="GO:0005975">
    <property type="term" value="P:carbohydrate metabolic process"/>
    <property type="evidence" value="ECO:0007669"/>
    <property type="project" value="InterPro"/>
</dbReference>
<evidence type="ECO:0000256" key="2">
    <source>
        <dbReference type="ARBA" id="ARBA00023277"/>
    </source>
</evidence>
<evidence type="ECO:0000313" key="5">
    <source>
        <dbReference type="EMBL" id="BAP55740.1"/>
    </source>
</evidence>
<dbReference type="GO" id="GO:0016787">
    <property type="term" value="F:hydrolase activity"/>
    <property type="evidence" value="ECO:0007669"/>
    <property type="project" value="UniProtKB-KW"/>
</dbReference>
<dbReference type="InterPro" id="IPR027291">
    <property type="entry name" value="Glyco_hydro_38_N_sf"/>
</dbReference>
<dbReference type="InterPro" id="IPR004300">
    <property type="entry name" value="Glyco_hydro_57_N"/>
</dbReference>
<dbReference type="KEGG" id="tig:THII_1443"/>
<protein>
    <submittedName>
        <fullName evidence="5">Glycoside hydrolase, family 57</fullName>
    </submittedName>
</protein>
<evidence type="ECO:0000259" key="4">
    <source>
        <dbReference type="Pfam" id="PF03065"/>
    </source>
</evidence>
<dbReference type="HOGENOM" id="CLU_005603_1_0_6"/>
<name>A0A090AKY7_9GAMM</name>
<comment type="similarity">
    <text evidence="1 3">Belongs to the glycosyl hydrolase 57 family.</text>
</comment>
<dbReference type="STRING" id="40754.THII_1443"/>
<dbReference type="EMBL" id="AP014633">
    <property type="protein sequence ID" value="BAP55740.1"/>
    <property type="molecule type" value="Genomic_DNA"/>
</dbReference>
<keyword evidence="6" id="KW-1185">Reference proteome</keyword>
<evidence type="ECO:0000256" key="1">
    <source>
        <dbReference type="ARBA" id="ARBA00006821"/>
    </source>
</evidence>
<dbReference type="PANTHER" id="PTHR36306">
    <property type="entry name" value="ALPHA-AMYLASE-RELATED-RELATED"/>
    <property type="match status" value="1"/>
</dbReference>
<dbReference type="InterPro" id="IPR052046">
    <property type="entry name" value="GH57_Enzymes"/>
</dbReference>
<dbReference type="PANTHER" id="PTHR36306:SF1">
    <property type="entry name" value="ALPHA-AMYLASE-RELATED"/>
    <property type="match status" value="1"/>
</dbReference>
<keyword evidence="2 3" id="KW-0119">Carbohydrate metabolism</keyword>
<dbReference type="Pfam" id="PF03065">
    <property type="entry name" value="Glyco_hydro_57"/>
    <property type="match status" value="1"/>
</dbReference>
<gene>
    <name evidence="5" type="ORF">THII_1443</name>
</gene>
<feature type="domain" description="Glycoside hydrolase family 57 N-terminal" evidence="4">
    <location>
        <begin position="9"/>
        <end position="440"/>
    </location>
</feature>
<evidence type="ECO:0000256" key="3">
    <source>
        <dbReference type="RuleBase" id="RU361196"/>
    </source>
</evidence>
<organism evidence="5 6">
    <name type="scientific">Thioploca ingrica</name>
    <dbReference type="NCBI Taxonomy" id="40754"/>
    <lineage>
        <taxon>Bacteria</taxon>
        <taxon>Pseudomonadati</taxon>
        <taxon>Pseudomonadota</taxon>
        <taxon>Gammaproteobacteria</taxon>
        <taxon>Thiotrichales</taxon>
        <taxon>Thiotrichaceae</taxon>
        <taxon>Thioploca</taxon>
    </lineage>
</organism>
<sequence>MPEKLKVVLCWHMHQPAYYDWHSEQYQLPWTYLHGIKDYVDMVAHLEAVPNARAVVNFAPTLLEQLDDYVQQIQAFLREGTPIRDPLLAALTSQPAHQPFLNQPAGETNKDATVITAARLKLIDQCLRANQERLIKRFKPYQALAEVANSFKQNAKLVTYLDEQYVIDLLMWYHLAWLGETVRRQDSRVKVLIEKGRGFSELERRQLLEIIGELLGGIIPRYKTLMEKGQIELSVTPYAHPIMPLLLDVFSAREAIPNVNFAGISCYPDGKERVRWHMHEGIKTFEQHFGCKPTGCWPSEGSVSEATVRLMEEFNIKWVASGTGVWHNSMKKAKLDHQSLHRPYRLYKSSVNCFFRDDNLSDLIGFEFAKWHADDAVAHLIHHLENIARAAPTTGATVVSLILDGENAWEYYPENGYYFLSTLYRQLANHPQLELTTFSRCLEVAVAPLPTLVAGSWVYGTFSTWIGDKDKNRAWEMLIEAKHVFNRVIAQLSPEQQTAAGRQLAICEGSDWCWWFGDYNPATAVRDFERLYRLHLTHLYRLLGEPPPAYLNLSFASGHGDPATGGVMRRGQESGT</sequence>
<dbReference type="AlphaFoldDB" id="A0A090AKY7"/>
<dbReference type="OrthoDB" id="9759321at2"/>
<dbReference type="InterPro" id="IPR011330">
    <property type="entry name" value="Glyco_hydro/deAcase_b/a-brl"/>
</dbReference>
<dbReference type="CDD" id="cd10796">
    <property type="entry name" value="GH57N_APU"/>
    <property type="match status" value="1"/>
</dbReference>
<keyword evidence="5" id="KW-0378">Hydrolase</keyword>
<dbReference type="Proteomes" id="UP000031623">
    <property type="component" value="Chromosome"/>
</dbReference>
<dbReference type="Gene3D" id="3.20.110.10">
    <property type="entry name" value="Glycoside hydrolase 38, N terminal domain"/>
    <property type="match status" value="1"/>
</dbReference>